<dbReference type="Gene3D" id="3.90.245.10">
    <property type="entry name" value="Ribonucleoside hydrolase-like"/>
    <property type="match status" value="1"/>
</dbReference>
<dbReference type="Pfam" id="PF01156">
    <property type="entry name" value="IU_nuc_hydro"/>
    <property type="match status" value="1"/>
</dbReference>
<reference evidence="4" key="1">
    <citation type="submission" date="2015-09" db="EMBL/GenBank/DDBJ databases">
        <authorList>
            <consortium name="Pathogen Informatics"/>
        </authorList>
    </citation>
    <scope>NUCLEOTIDE SEQUENCE</scope>
    <source>
        <strain evidence="4">2789STDY5834896</strain>
    </source>
</reference>
<accession>A0A1C6IMW9</accession>
<dbReference type="PANTHER" id="PTHR12304:SF4">
    <property type="entry name" value="URIDINE NUCLEOSIDASE"/>
    <property type="match status" value="1"/>
</dbReference>
<dbReference type="GO" id="GO:0006152">
    <property type="term" value="P:purine nucleoside catabolic process"/>
    <property type="evidence" value="ECO:0007669"/>
    <property type="project" value="TreeGrafter"/>
</dbReference>
<dbReference type="SUPFAM" id="SSF53590">
    <property type="entry name" value="Nucleoside hydrolase"/>
    <property type="match status" value="1"/>
</dbReference>
<evidence type="ECO:0000259" key="3">
    <source>
        <dbReference type="Pfam" id="PF01156"/>
    </source>
</evidence>
<dbReference type="InterPro" id="IPR023186">
    <property type="entry name" value="IUNH"/>
</dbReference>
<protein>
    <submittedName>
        <fullName evidence="4">Pyrimidine-specific ribonucleoside hydrolase rihA</fullName>
        <ecNumber evidence="4">3.2.-.-</ecNumber>
    </submittedName>
</protein>
<dbReference type="InterPro" id="IPR036452">
    <property type="entry name" value="Ribo_hydro-like"/>
</dbReference>
<dbReference type="AlphaFoldDB" id="A0A1C6IMW9"/>
<dbReference type="PANTHER" id="PTHR12304">
    <property type="entry name" value="INOSINE-URIDINE PREFERRING NUCLEOSIDE HYDROLASE"/>
    <property type="match status" value="1"/>
</dbReference>
<proteinExistence type="predicted"/>
<dbReference type="GO" id="GO:0008477">
    <property type="term" value="F:purine nucleosidase activity"/>
    <property type="evidence" value="ECO:0007669"/>
    <property type="project" value="TreeGrafter"/>
</dbReference>
<dbReference type="InterPro" id="IPR001910">
    <property type="entry name" value="Inosine/uridine_hydrolase_dom"/>
</dbReference>
<dbReference type="GO" id="GO:0005829">
    <property type="term" value="C:cytosol"/>
    <property type="evidence" value="ECO:0007669"/>
    <property type="project" value="TreeGrafter"/>
</dbReference>
<name>A0A1C6IMW9_9FIRM</name>
<sequence>MYRRPLIIDGDPGHDDVMAIMLAYASGRFDLKGITCVNGNCPLPKAVDNILKTLDYLELDIPVYAGAATPMRGYNKPAVMCHGASGLAGPILPPATSKVRDMRAIEFIAKTLRESDEKVLLAPLGPLTNIADFMIAYPELIGKIERISLMGGGALHGNVTPAAEFNIWHDPEAARIVFSSGVPITMCGLDVTEHAFVDPSDIQRFRDLGTRAGRFAAELMDYYCLAFQRMGMMENALHDPVAIYALLYPEKVETHKYYVEVDIFGEYTRGCTVTDMVDSVPGKQPNVDVAFDLDRNDFIDKLCDALVKLG</sequence>
<gene>
    <name evidence="4" type="primary">rihA_10</name>
    <name evidence="4" type="ORF">SAMEA3545359_01548</name>
</gene>
<evidence type="ECO:0000256" key="2">
    <source>
        <dbReference type="ARBA" id="ARBA00023295"/>
    </source>
</evidence>
<keyword evidence="2 4" id="KW-0326">Glycosidase</keyword>
<dbReference type="CDD" id="cd02651">
    <property type="entry name" value="nuc_hydro_IU_UC_XIUA"/>
    <property type="match status" value="1"/>
</dbReference>
<evidence type="ECO:0000256" key="1">
    <source>
        <dbReference type="ARBA" id="ARBA00022801"/>
    </source>
</evidence>
<evidence type="ECO:0000313" key="4">
    <source>
        <dbReference type="EMBL" id="SCJ70968.1"/>
    </source>
</evidence>
<feature type="domain" description="Inosine/uridine-preferring nucleoside hydrolase" evidence="3">
    <location>
        <begin position="6"/>
        <end position="299"/>
    </location>
</feature>
<dbReference type="EMBL" id="FMHG01000001">
    <property type="protein sequence ID" value="SCJ70968.1"/>
    <property type="molecule type" value="Genomic_DNA"/>
</dbReference>
<dbReference type="EC" id="3.2.-.-" evidence="4"/>
<organism evidence="4">
    <name type="scientific">uncultured Anaerotruncus sp</name>
    <dbReference type="NCBI Taxonomy" id="905011"/>
    <lineage>
        <taxon>Bacteria</taxon>
        <taxon>Bacillati</taxon>
        <taxon>Bacillota</taxon>
        <taxon>Clostridia</taxon>
        <taxon>Eubacteriales</taxon>
        <taxon>Oscillospiraceae</taxon>
        <taxon>Anaerotruncus</taxon>
        <taxon>environmental samples</taxon>
    </lineage>
</organism>
<keyword evidence="1 4" id="KW-0378">Hydrolase</keyword>